<comment type="caution">
    <text evidence="1">The sequence shown here is derived from an EMBL/GenBank/DDBJ whole genome shotgun (WGS) entry which is preliminary data.</text>
</comment>
<dbReference type="Proteomes" id="UP000697107">
    <property type="component" value="Unassembled WGS sequence"/>
</dbReference>
<sequence>MLPRVGVVYTRESALSREDAQLAQYVALCLAASGRCAKTWLVGLKNDGKSVDKRESESGAVALRCDGAVLDSNKLPTEVYEETADWKKLGECDLWLLTVEADATVKVAELLHKTLGKTDAKQPKRVVLSLQTTMRRLAQLNSALPEAIVLHGGAAFQVVKDDKGQLRPLSNGCFFVERLSKEKTSALYVLDVLEGTGIQVLSRHNIQAMKWGCTMLRSFYYINALTGKSVLEGLRDRRSRFLFLQALVEMDELFQAVLASVAAANNKSGRGGRDSTPDTSAATLFPVRSLMVLLPLPDWIFNSFVLRVFDLGLGAPSRKDMSVITSDLMASPPLQTKFETEFRDIFELATGRNMALPALEMLQKIVSSVRKQQLQEQKDGASSKTPVRIDSGVLLAEVKLSPHCTAAARTFFLKMFATFVLTLLLALLLCLMRASWKLNKPSLFGPGVSLGEDVVHLLVVVPEGAGIGVERDIMRTDLGVIASGSIANSSYYVTERLPMTLLTLDQVFTFVESNAAFAGLLRHSQICRNLFSLGGVPRWVVEYLLELRSCLQSGVDVVPLDIINEFFLTIWSKYVDSYWNSIETQTLVRLAAVAVSGLTVNPQDTIGGHKWSRLRDSSLCLLIPRESSTVGACDVRVPYTLLANIGSLKMLATKAEQDFATALMDMSEMVDSTMFDLQPWQSWEKFGACFYAVRINALLALGHETGWRSFFFSIHVVVLVRHRFLLQSIVTILAVLTSVLVKPATQGASKPMLAVTVLALYAAVRSRRLPFCWNSSSSACARVNASVPREAFVLSEVGKPQRVALWVAKVHGRAIEELGNHERNNGVWNSPPTSSSLYL</sequence>
<dbReference type="EMBL" id="RCML01000012">
    <property type="protein sequence ID" value="KAG2998943.1"/>
    <property type="molecule type" value="Genomic_DNA"/>
</dbReference>
<evidence type="ECO:0000313" key="1">
    <source>
        <dbReference type="EMBL" id="KAG2998943.1"/>
    </source>
</evidence>
<name>A0A8T1GU10_9STRA</name>
<proteinExistence type="predicted"/>
<protein>
    <submittedName>
        <fullName evidence="1">Uncharacterized protein</fullName>
    </submittedName>
</protein>
<gene>
    <name evidence="1" type="ORF">PC118_g1070</name>
</gene>
<dbReference type="Gene3D" id="3.40.50.720">
    <property type="entry name" value="NAD(P)-binding Rossmann-like Domain"/>
    <property type="match status" value="1"/>
</dbReference>
<organism evidence="1 2">
    <name type="scientific">Phytophthora cactorum</name>
    <dbReference type="NCBI Taxonomy" id="29920"/>
    <lineage>
        <taxon>Eukaryota</taxon>
        <taxon>Sar</taxon>
        <taxon>Stramenopiles</taxon>
        <taxon>Oomycota</taxon>
        <taxon>Peronosporomycetes</taxon>
        <taxon>Peronosporales</taxon>
        <taxon>Peronosporaceae</taxon>
        <taxon>Phytophthora</taxon>
    </lineage>
</organism>
<reference evidence="1" key="1">
    <citation type="submission" date="2018-10" db="EMBL/GenBank/DDBJ databases">
        <title>Effector identification in a new, highly contiguous assembly of the strawberry crown rot pathogen Phytophthora cactorum.</title>
        <authorList>
            <person name="Armitage A.D."/>
            <person name="Nellist C.F."/>
            <person name="Bates H."/>
            <person name="Vickerstaff R.J."/>
            <person name="Harrison R.J."/>
        </authorList>
    </citation>
    <scope>NUCLEOTIDE SEQUENCE</scope>
    <source>
        <strain evidence="1">P415</strain>
    </source>
</reference>
<dbReference type="AlphaFoldDB" id="A0A8T1GU10"/>
<accession>A0A8T1GU10</accession>
<dbReference type="VEuPathDB" id="FungiDB:PC110_g5883"/>
<evidence type="ECO:0000313" key="2">
    <source>
        <dbReference type="Proteomes" id="UP000697107"/>
    </source>
</evidence>